<dbReference type="Proteomes" id="UP000602510">
    <property type="component" value="Unassembled WGS sequence"/>
</dbReference>
<dbReference type="AlphaFoldDB" id="A0A833T1K5"/>
<gene>
    <name evidence="1" type="ORF">GN244_ATG15993</name>
</gene>
<sequence length="64" mass="7160">MRDSEPHSHAQGKDLDQWYSRAAEERLAAMTLQNPDDVTPPEFLLCGKERLLKEPGGRAKAPAE</sequence>
<evidence type="ECO:0000313" key="1">
    <source>
        <dbReference type="EMBL" id="KAF4032126.1"/>
    </source>
</evidence>
<protein>
    <submittedName>
        <fullName evidence="1">Uncharacterized protein</fullName>
    </submittedName>
</protein>
<proteinExistence type="predicted"/>
<reference evidence="1" key="1">
    <citation type="submission" date="2020-04" db="EMBL/GenBank/DDBJ databases">
        <title>Hybrid Assembly of Korean Phytophthora infestans isolates.</title>
        <authorList>
            <person name="Prokchorchik M."/>
            <person name="Lee Y."/>
            <person name="Seo J."/>
            <person name="Cho J.-H."/>
            <person name="Park Y.-E."/>
            <person name="Jang D.-C."/>
            <person name="Im J.-S."/>
            <person name="Choi J.-G."/>
            <person name="Park H.-J."/>
            <person name="Lee G.-B."/>
            <person name="Lee Y.-G."/>
            <person name="Hong S.-Y."/>
            <person name="Cho K."/>
            <person name="Sohn K.H."/>
        </authorList>
    </citation>
    <scope>NUCLEOTIDE SEQUENCE</scope>
    <source>
        <strain evidence="1">KR_1_A1</strain>
    </source>
</reference>
<comment type="caution">
    <text evidence="1">The sequence shown here is derived from an EMBL/GenBank/DDBJ whole genome shotgun (WGS) entry which is preliminary data.</text>
</comment>
<evidence type="ECO:0000313" key="2">
    <source>
        <dbReference type="Proteomes" id="UP000602510"/>
    </source>
</evidence>
<name>A0A833T1K5_PHYIN</name>
<dbReference type="EMBL" id="WSZM01000511">
    <property type="protein sequence ID" value="KAF4032126.1"/>
    <property type="molecule type" value="Genomic_DNA"/>
</dbReference>
<organism evidence="1 2">
    <name type="scientific">Phytophthora infestans</name>
    <name type="common">Potato late blight agent</name>
    <name type="synonym">Botrytis infestans</name>
    <dbReference type="NCBI Taxonomy" id="4787"/>
    <lineage>
        <taxon>Eukaryota</taxon>
        <taxon>Sar</taxon>
        <taxon>Stramenopiles</taxon>
        <taxon>Oomycota</taxon>
        <taxon>Peronosporomycetes</taxon>
        <taxon>Peronosporales</taxon>
        <taxon>Peronosporaceae</taxon>
        <taxon>Phytophthora</taxon>
    </lineage>
</organism>
<accession>A0A833T1K5</accession>
<keyword evidence="2" id="KW-1185">Reference proteome</keyword>